<evidence type="ECO:0000313" key="5">
    <source>
        <dbReference type="EMBL" id="PST82860.1"/>
    </source>
</evidence>
<reference evidence="5 6" key="1">
    <citation type="submission" date="2018-03" db="EMBL/GenBank/DDBJ databases">
        <authorList>
            <person name="Keele B.F."/>
        </authorList>
    </citation>
    <scope>NUCLEOTIDE SEQUENCE [LARGE SCALE GENOMIC DNA]</scope>
    <source>
        <strain evidence="5 6">YL28-9</strain>
    </source>
</reference>
<feature type="domain" description="GFO/IDH/MocA-like oxidoreductase" evidence="4">
    <location>
        <begin position="175"/>
        <end position="296"/>
    </location>
</feature>
<dbReference type="Proteomes" id="UP000240912">
    <property type="component" value="Unassembled WGS sequence"/>
</dbReference>
<dbReference type="SUPFAM" id="SSF51735">
    <property type="entry name" value="NAD(P)-binding Rossmann-fold domains"/>
    <property type="match status" value="1"/>
</dbReference>
<dbReference type="Pfam" id="PF22725">
    <property type="entry name" value="GFO_IDH_MocA_C3"/>
    <property type="match status" value="1"/>
</dbReference>
<dbReference type="InterPro" id="IPR036291">
    <property type="entry name" value="NAD(P)-bd_dom_sf"/>
</dbReference>
<dbReference type="Gene3D" id="3.40.50.720">
    <property type="entry name" value="NAD(P)-binding Rossmann-like Domain"/>
    <property type="match status" value="1"/>
</dbReference>
<dbReference type="OrthoDB" id="9815825at2"/>
<dbReference type="PRINTS" id="PR01775">
    <property type="entry name" value="GLFROXRDTASE"/>
</dbReference>
<dbReference type="EMBL" id="PYLS01000005">
    <property type="protein sequence ID" value="PST82860.1"/>
    <property type="molecule type" value="Genomic_DNA"/>
</dbReference>
<comment type="similarity">
    <text evidence="1">Belongs to the Gfo/Idh/MocA family.</text>
</comment>
<feature type="domain" description="Gfo/Idh/MocA-like oxidoreductase N-terminal" evidence="3">
    <location>
        <begin position="44"/>
        <end position="167"/>
    </location>
</feature>
<proteinExistence type="inferred from homology"/>
<keyword evidence="2" id="KW-0560">Oxidoreductase</keyword>
<evidence type="ECO:0000256" key="2">
    <source>
        <dbReference type="ARBA" id="ARBA00023002"/>
    </source>
</evidence>
<dbReference type="Pfam" id="PF01408">
    <property type="entry name" value="GFO_IDH_MocA"/>
    <property type="match status" value="1"/>
</dbReference>
<dbReference type="InterPro" id="IPR050984">
    <property type="entry name" value="Gfo/Idh/MocA_domain"/>
</dbReference>
<accession>A0A2T3HKA9</accession>
<dbReference type="InterPro" id="IPR008354">
    <property type="entry name" value="Glc-Fru_OxRdtase_bac"/>
</dbReference>
<evidence type="ECO:0000256" key="1">
    <source>
        <dbReference type="ARBA" id="ARBA00010928"/>
    </source>
</evidence>
<gene>
    <name evidence="5" type="ORF">C7T94_09495</name>
</gene>
<dbReference type="SUPFAM" id="SSF55347">
    <property type="entry name" value="Glyceraldehyde-3-phosphate dehydrogenase-like, C-terminal domain"/>
    <property type="match status" value="1"/>
</dbReference>
<dbReference type="PANTHER" id="PTHR22604:SF105">
    <property type="entry name" value="TRANS-1,2-DIHYDROBENZENE-1,2-DIOL DEHYDROGENASE"/>
    <property type="match status" value="1"/>
</dbReference>
<dbReference type="RefSeq" id="WP_107215118.1">
    <property type="nucleotide sequence ID" value="NZ_KZ686269.1"/>
</dbReference>
<dbReference type="AlphaFoldDB" id="A0A2T3HKA9"/>
<organism evidence="5 6">
    <name type="scientific">Pedobacter yulinensis</name>
    <dbReference type="NCBI Taxonomy" id="2126353"/>
    <lineage>
        <taxon>Bacteria</taxon>
        <taxon>Pseudomonadati</taxon>
        <taxon>Bacteroidota</taxon>
        <taxon>Sphingobacteriia</taxon>
        <taxon>Sphingobacteriales</taxon>
        <taxon>Sphingobacteriaceae</taxon>
        <taxon>Pedobacter</taxon>
    </lineage>
</organism>
<dbReference type="InterPro" id="IPR055170">
    <property type="entry name" value="GFO_IDH_MocA-like_dom"/>
</dbReference>
<dbReference type="GO" id="GO:0000166">
    <property type="term" value="F:nucleotide binding"/>
    <property type="evidence" value="ECO:0007669"/>
    <property type="project" value="InterPro"/>
</dbReference>
<dbReference type="PANTHER" id="PTHR22604">
    <property type="entry name" value="OXIDOREDUCTASES"/>
    <property type="match status" value="1"/>
</dbReference>
<name>A0A2T3HKA9_9SPHI</name>
<evidence type="ECO:0000313" key="6">
    <source>
        <dbReference type="Proteomes" id="UP000240912"/>
    </source>
</evidence>
<evidence type="ECO:0000259" key="3">
    <source>
        <dbReference type="Pfam" id="PF01408"/>
    </source>
</evidence>
<dbReference type="Gene3D" id="3.30.360.10">
    <property type="entry name" value="Dihydrodipicolinate Reductase, domain 2"/>
    <property type="match status" value="1"/>
</dbReference>
<keyword evidence="6" id="KW-1185">Reference proteome</keyword>
<evidence type="ECO:0000259" key="4">
    <source>
        <dbReference type="Pfam" id="PF22725"/>
    </source>
</evidence>
<sequence length="392" mass="43742">MMKKQSAKGKLKMQKPVKLEEWKSAADVEAPPAPSPLSPADRVGYAVVGLGHLTLEEILPALASSEQSKLAALVSGDEEKMQQVAGQYGVDPRNCYTYEQFDRLADNPDVQAVYIVLPNTMHLDYTVRAANAGKHVLCEKPMASTPAECKKMIRTCEKAGVQLMIAYRMQFEPHVRYMKSALAASSLGKPKFIEAVNGQSSANADQWRLKKDAAGGGALPDVGIYCFNTIRYILGEEPEEIFAYTYSTPGNPLFKEVEEMVSWQMRFPSGVIANCMTHYNIHEARTLNIHFEKGRLMLDKAFNYSGQRLKMVHAEEMHQLETEIGIPDVNHFATEMDHFSECILRGRKPFTPGEEGLQDHLIIDAIYESAKTGKPVKLKLKSVSSRRGRLTD</sequence>
<protein>
    <submittedName>
        <fullName evidence="5">Dehydrogenase</fullName>
    </submittedName>
</protein>
<comment type="caution">
    <text evidence="5">The sequence shown here is derived from an EMBL/GenBank/DDBJ whole genome shotgun (WGS) entry which is preliminary data.</text>
</comment>
<dbReference type="GO" id="GO:0016491">
    <property type="term" value="F:oxidoreductase activity"/>
    <property type="evidence" value="ECO:0007669"/>
    <property type="project" value="UniProtKB-KW"/>
</dbReference>
<dbReference type="InterPro" id="IPR000683">
    <property type="entry name" value="Gfo/Idh/MocA-like_OxRdtase_N"/>
</dbReference>